<keyword evidence="5" id="KW-1185">Reference proteome</keyword>
<feature type="signal peptide" evidence="2">
    <location>
        <begin position="1"/>
        <end position="22"/>
    </location>
</feature>
<protein>
    <recommendedName>
        <fullName evidence="3">Fibronectin type-III domain-containing protein</fullName>
    </recommendedName>
</protein>
<sequence>MKKIYITLSMVCLLFLSMQSYSQVLLPEDFEDDTATNISDFVGWSVDDARFGLTGNNVCQGDQGVRVNMFSANTSASLQYLSQITTGDDIDVSFEYKIVDSSGNAVSNNFGTIDLKYTIDGGVTWVSYATIGQADVPASGCDTYTTTIAGANVPSGSTFGWKAEITWATGDYYVYFDNFLIVEQVGCIQPIRVNIDESSITSSSVNISWENINTPASNVNSWEVYYCITNLPPSGNPDGVICNMKTVTGSTSTILTGLLDGQNYFIHVRAKCASSDSEWMGDGKGNPVVFQTLAIGSNCENPLVVNANPLAPLPTDLPYTHSSETDIYGAGDYSGTPGVSCNVSTSLLSGYEVVYRYVSDEDDILTIDVSNLNSVNVGVFVYESCADIGDRCIAGGFSNDGSDININSLFVNEGESYYIVIASLGNSGTPQNTTYTIDIDGFDCNSWEAPNTAGSLIEFVGGQTLYDFSYSTLGADVTIVGAEITWYEDNAGVKGNAIAIPSSVMLADQDVYWVTQKIGSCESPAVQVTFEEFDCLAQLGGITSTVEDYVCGSGPVTLNAVAANMDEVYWFDAPTGGNIVGNGGTFTTPVLTETTSYWVSETFVGEKTILNQGNPGPVNNMLGTSNHGVKFTVGQSLTIVNVQVYAATSGTITLELRGDDNLPIRGNTFQVIGGTTPKLNTLSLNWQIPNAGNYRLVKTEGTAELLYTSSSDANFPYPLSYLGEVTSSVSESGSTSTNYYYFYNWTIRGEVPLCETPRVQVDATVETIYPIATTADNMVVCVNDPVNLSATSANSNYEYTWTWMENGSLQTDTGATVTVNPLGNTTYEVKGVDTITGCEYIEEIFIETRGVAELPVDPEMVDVCAGEVVRLNSGGLSFDFEDQQEVNDWTIVNLSTTIDPSIDPSASSWEVVTSPYNINALSVVSNDVSDFFISNADVLGAGAQLDAQLISPIISLVGVETAELEFYHYFKPYLSGMTNQKTRAVVAVSVNQGAWEEVVSYQDEAQISDFGTEQNFKKQTFDISQYAGYQDVRIRFQHVGGWGWHWAVDNVVVKRNYSDAQVMWSPNTGLYFDEDLSTPYDGTHTGSVYFDAATEGTYQYTATLDVFGCNQVTSTIDINVYDPSSPVADSEQIFVGGGIVADLEATGTNLKWYILNDQGEYRPVTRNYPLGHGEKYYVTQTQNNCESDYTEVTAIFDCPSPENIVANATVTSDGITADVIISWDIPTNTDGLVDFSVVLKEGDSNVIETRIVEASKNFVIIQGLSLETTYTYEVYTICDGNSDLPVSSSVFEDSFDTNGLSVDKFFADFRYYPNPTTSVVNFENNLAIEKIEVINMLGQVVQIAKGNTTTLTVDLSYLSQGTYFAKVSTSKATKIVKIIKK</sequence>
<organism evidence="4 5">
    <name type="scientific">Mesonia hippocampi</name>
    <dbReference type="NCBI Taxonomy" id="1628250"/>
    <lineage>
        <taxon>Bacteria</taxon>
        <taxon>Pseudomonadati</taxon>
        <taxon>Bacteroidota</taxon>
        <taxon>Flavobacteriia</taxon>
        <taxon>Flavobacteriales</taxon>
        <taxon>Flavobacteriaceae</taxon>
        <taxon>Mesonia</taxon>
    </lineage>
</organism>
<dbReference type="Proteomes" id="UP000553034">
    <property type="component" value="Unassembled WGS sequence"/>
</dbReference>
<feature type="domain" description="Fibronectin type-III" evidence="3">
    <location>
        <begin position="189"/>
        <end position="295"/>
    </location>
</feature>
<evidence type="ECO:0000259" key="3">
    <source>
        <dbReference type="PROSITE" id="PS50853"/>
    </source>
</evidence>
<dbReference type="InterPro" id="IPR026444">
    <property type="entry name" value="Secre_tail"/>
</dbReference>
<name>A0A840EW07_9FLAO</name>
<accession>A0A840EW07</accession>
<evidence type="ECO:0000256" key="1">
    <source>
        <dbReference type="ARBA" id="ARBA00022729"/>
    </source>
</evidence>
<dbReference type="SMART" id="SM00060">
    <property type="entry name" value="FN3"/>
    <property type="match status" value="2"/>
</dbReference>
<feature type="chain" id="PRO_5032474285" description="Fibronectin type-III domain-containing protein" evidence="2">
    <location>
        <begin position="23"/>
        <end position="1381"/>
    </location>
</feature>
<comment type="caution">
    <text evidence="4">The sequence shown here is derived from an EMBL/GenBank/DDBJ whole genome shotgun (WGS) entry which is preliminary data.</text>
</comment>
<reference evidence="4 5" key="1">
    <citation type="submission" date="2020-08" db="EMBL/GenBank/DDBJ databases">
        <title>Genomic Encyclopedia of Type Strains, Phase IV (KMG-IV): sequencing the most valuable type-strain genomes for metagenomic binning, comparative biology and taxonomic classification.</title>
        <authorList>
            <person name="Goeker M."/>
        </authorList>
    </citation>
    <scope>NUCLEOTIDE SEQUENCE [LARGE SCALE GENOMIC DNA]</scope>
    <source>
        <strain evidence="4 5">DSM 29568</strain>
    </source>
</reference>
<evidence type="ECO:0000313" key="5">
    <source>
        <dbReference type="Proteomes" id="UP000553034"/>
    </source>
</evidence>
<dbReference type="Pfam" id="PF19081">
    <property type="entry name" value="Ig_7"/>
    <property type="match status" value="1"/>
</dbReference>
<dbReference type="NCBIfam" id="TIGR04183">
    <property type="entry name" value="Por_Secre_tail"/>
    <property type="match status" value="1"/>
</dbReference>
<dbReference type="PROSITE" id="PS50853">
    <property type="entry name" value="FN3"/>
    <property type="match status" value="1"/>
</dbReference>
<dbReference type="InterPro" id="IPR013783">
    <property type="entry name" value="Ig-like_fold"/>
</dbReference>
<dbReference type="Gene3D" id="2.60.40.10">
    <property type="entry name" value="Immunoglobulins"/>
    <property type="match status" value="2"/>
</dbReference>
<dbReference type="InterPro" id="IPR003961">
    <property type="entry name" value="FN3_dom"/>
</dbReference>
<dbReference type="InterPro" id="IPR036116">
    <property type="entry name" value="FN3_sf"/>
</dbReference>
<evidence type="ECO:0000313" key="4">
    <source>
        <dbReference type="EMBL" id="MBB4119726.1"/>
    </source>
</evidence>
<dbReference type="Pfam" id="PF00041">
    <property type="entry name" value="fn3"/>
    <property type="match status" value="1"/>
</dbReference>
<dbReference type="CDD" id="cd00063">
    <property type="entry name" value="FN3"/>
    <property type="match status" value="1"/>
</dbReference>
<dbReference type="SUPFAM" id="SSF49265">
    <property type="entry name" value="Fibronectin type III"/>
    <property type="match status" value="1"/>
</dbReference>
<proteinExistence type="predicted"/>
<keyword evidence="1 2" id="KW-0732">Signal</keyword>
<dbReference type="InterPro" id="IPR044023">
    <property type="entry name" value="Ig_7"/>
</dbReference>
<gene>
    <name evidence="4" type="ORF">GGR32_002032</name>
</gene>
<dbReference type="EMBL" id="JACIFO010000009">
    <property type="protein sequence ID" value="MBB4119726.1"/>
    <property type="molecule type" value="Genomic_DNA"/>
</dbReference>
<dbReference type="Pfam" id="PF18962">
    <property type="entry name" value="Por_Secre_tail"/>
    <property type="match status" value="1"/>
</dbReference>
<evidence type="ECO:0000256" key="2">
    <source>
        <dbReference type="SAM" id="SignalP"/>
    </source>
</evidence>
<dbReference type="RefSeq" id="WP_183478072.1">
    <property type="nucleotide sequence ID" value="NZ_JACIFO010000009.1"/>
</dbReference>